<evidence type="ECO:0000256" key="1">
    <source>
        <dbReference type="SAM" id="MobiDB-lite"/>
    </source>
</evidence>
<dbReference type="SUPFAM" id="SSF55154">
    <property type="entry name" value="CYTH-like phosphatases"/>
    <property type="match status" value="1"/>
</dbReference>
<feature type="compositionally biased region" description="Polar residues" evidence="1">
    <location>
        <begin position="13"/>
        <end position="24"/>
    </location>
</feature>
<dbReference type="GO" id="GO:0000287">
    <property type="term" value="F:magnesium ion binding"/>
    <property type="evidence" value="ECO:0007669"/>
    <property type="project" value="TreeGrafter"/>
</dbReference>
<accession>A0A448ZKX3</accession>
<keyword evidence="3" id="KW-1185">Reference proteome</keyword>
<dbReference type="PANTHER" id="PTHR14586">
    <property type="entry name" value="THIAMINE-TRIPHOSPHATASE"/>
    <property type="match status" value="1"/>
</dbReference>
<dbReference type="InterPro" id="IPR033469">
    <property type="entry name" value="CYTH-like_dom_sf"/>
</dbReference>
<dbReference type="InterPro" id="IPR039582">
    <property type="entry name" value="THTPA"/>
</dbReference>
<dbReference type="GO" id="GO:0050333">
    <property type="term" value="F:thiamine triphosphate phosphatase activity"/>
    <property type="evidence" value="ECO:0007669"/>
    <property type="project" value="InterPro"/>
</dbReference>
<dbReference type="GO" id="GO:0042357">
    <property type="term" value="P:thiamine diphosphate metabolic process"/>
    <property type="evidence" value="ECO:0007669"/>
    <property type="project" value="TreeGrafter"/>
</dbReference>
<organism evidence="2 3">
    <name type="scientific">Pseudo-nitzschia multistriata</name>
    <dbReference type="NCBI Taxonomy" id="183589"/>
    <lineage>
        <taxon>Eukaryota</taxon>
        <taxon>Sar</taxon>
        <taxon>Stramenopiles</taxon>
        <taxon>Ochrophyta</taxon>
        <taxon>Bacillariophyta</taxon>
        <taxon>Bacillariophyceae</taxon>
        <taxon>Bacillariophycidae</taxon>
        <taxon>Bacillariales</taxon>
        <taxon>Bacillariaceae</taxon>
        <taxon>Pseudo-nitzschia</taxon>
    </lineage>
</organism>
<dbReference type="OrthoDB" id="442176at2759"/>
<proteinExistence type="predicted"/>
<dbReference type="Gene3D" id="2.40.320.10">
    <property type="entry name" value="Hypothetical Protein Pfu-838710-001"/>
    <property type="match status" value="1"/>
</dbReference>
<dbReference type="PANTHER" id="PTHR14586:SF1">
    <property type="entry name" value="THIAMINE-TRIPHOSPHATASE"/>
    <property type="match status" value="1"/>
</dbReference>
<evidence type="ECO:0000313" key="2">
    <source>
        <dbReference type="EMBL" id="VEU42687.1"/>
    </source>
</evidence>
<evidence type="ECO:0000313" key="3">
    <source>
        <dbReference type="Proteomes" id="UP000291116"/>
    </source>
</evidence>
<dbReference type="AlphaFoldDB" id="A0A448ZKX3"/>
<feature type="compositionally biased region" description="Basic and acidic residues" evidence="1">
    <location>
        <begin position="348"/>
        <end position="359"/>
    </location>
</feature>
<dbReference type="EMBL" id="CAACVS010000467">
    <property type="protein sequence ID" value="VEU42687.1"/>
    <property type="molecule type" value="Genomic_DNA"/>
</dbReference>
<reference evidence="2 3" key="1">
    <citation type="submission" date="2019-01" db="EMBL/GenBank/DDBJ databases">
        <authorList>
            <person name="Ferrante I. M."/>
        </authorList>
    </citation>
    <scope>NUCLEOTIDE SEQUENCE [LARGE SCALE GENOMIC DNA]</scope>
    <source>
        <strain evidence="2 3">B856</strain>
    </source>
</reference>
<protein>
    <submittedName>
        <fullName evidence="2">Uncharacterized protein</fullName>
    </submittedName>
</protein>
<dbReference type="Proteomes" id="UP000291116">
    <property type="component" value="Unassembled WGS sequence"/>
</dbReference>
<feature type="region of interest" description="Disordered" evidence="1">
    <location>
        <begin position="1"/>
        <end position="24"/>
    </location>
</feature>
<name>A0A448ZKX3_9STRA</name>
<gene>
    <name evidence="2" type="ORF">PSNMU_V1.4_AUG-EV-PASAV3_0096680</name>
</gene>
<feature type="region of interest" description="Disordered" evidence="1">
    <location>
        <begin position="348"/>
        <end position="368"/>
    </location>
</feature>
<sequence length="403" mass="44579">MPHKQSRGAYSMFGNNRSRTTSHQHSVNGRFHSVLHRCPLVAAIWCLLALGQKQESFVVSLHLLPLIHAKAAAIMTPSASASPNGHSTSSLLLAASSFPEKEAKKLLEVEEKFSFSDRSKLEERLKMEGFALCQEVIMVDWYYDRLVANSECLASVLPLVRNDHWLRYRQITSRNCIECVDGEAEWQLKRGTSIGGGDGGATVYEEIEGTEALKIACSLANRELSKRDEANPTKNETALLLLFEGESFPVPPVDSCDLQPFAKIVTHRAKWEQRQGQQPTSGTKTTNASLFSKLVVDLDTTPDGFAVGEVEALVEAYGKTEGTSTAVYQEEAVAMARTDIRELLERILKGDDNNDDRSTPTRSPSMGKLEQFLFLRQPLIHKVCVESGVIPQPPFSAEEEPSS</sequence>